<dbReference type="InterPro" id="IPR006047">
    <property type="entry name" value="GH13_cat_dom"/>
</dbReference>
<evidence type="ECO:0000313" key="19">
    <source>
        <dbReference type="Proteomes" id="UP000799772"/>
    </source>
</evidence>
<keyword evidence="11" id="KW-0119">Carbohydrate metabolism</keyword>
<evidence type="ECO:0000256" key="9">
    <source>
        <dbReference type="ARBA" id="ARBA00023157"/>
    </source>
</evidence>
<keyword evidence="8" id="KW-0106">Calcium</keyword>
<dbReference type="Gene3D" id="2.60.40.1180">
    <property type="entry name" value="Golgi alpha-mannosidase II"/>
    <property type="match status" value="1"/>
</dbReference>
<dbReference type="PIRSF" id="PIRSF001024">
    <property type="entry name" value="Alph-amyl_fung"/>
    <property type="match status" value="1"/>
</dbReference>
<dbReference type="Pfam" id="PF09260">
    <property type="entry name" value="A_amylase_dom_C"/>
    <property type="match status" value="1"/>
</dbReference>
<dbReference type="PANTHER" id="PTHR10357:SF215">
    <property type="entry name" value="ALPHA-AMYLASE 1"/>
    <property type="match status" value="1"/>
</dbReference>
<evidence type="ECO:0000256" key="1">
    <source>
        <dbReference type="ARBA" id="ARBA00000548"/>
    </source>
</evidence>
<keyword evidence="6 16" id="KW-0732">Signal</keyword>
<reference evidence="18" key="1">
    <citation type="journal article" date="2020" name="Stud. Mycol.">
        <title>101 Dothideomycetes genomes: a test case for predicting lifestyles and emergence of pathogens.</title>
        <authorList>
            <person name="Haridas S."/>
            <person name="Albert R."/>
            <person name="Binder M."/>
            <person name="Bloem J."/>
            <person name="Labutti K."/>
            <person name="Salamov A."/>
            <person name="Andreopoulos B."/>
            <person name="Baker S."/>
            <person name="Barry K."/>
            <person name="Bills G."/>
            <person name="Bluhm B."/>
            <person name="Cannon C."/>
            <person name="Castanera R."/>
            <person name="Culley D."/>
            <person name="Daum C."/>
            <person name="Ezra D."/>
            <person name="Gonzalez J."/>
            <person name="Henrissat B."/>
            <person name="Kuo A."/>
            <person name="Liang C."/>
            <person name="Lipzen A."/>
            <person name="Lutzoni F."/>
            <person name="Magnuson J."/>
            <person name="Mondo S."/>
            <person name="Nolan M."/>
            <person name="Ohm R."/>
            <person name="Pangilinan J."/>
            <person name="Park H.-J."/>
            <person name="Ramirez L."/>
            <person name="Alfaro M."/>
            <person name="Sun H."/>
            <person name="Tritt A."/>
            <person name="Yoshinaga Y."/>
            <person name="Zwiers L.-H."/>
            <person name="Turgeon B."/>
            <person name="Goodwin S."/>
            <person name="Spatafora J."/>
            <person name="Crous P."/>
            <person name="Grigoriev I."/>
        </authorList>
    </citation>
    <scope>NUCLEOTIDE SEQUENCE</scope>
    <source>
        <strain evidence="18">CBS 133067</strain>
    </source>
</reference>
<dbReference type="SUPFAM" id="SSF51011">
    <property type="entry name" value="Glycosyl hydrolase domain"/>
    <property type="match status" value="1"/>
</dbReference>
<dbReference type="AlphaFoldDB" id="A0A9P4I455"/>
<evidence type="ECO:0000256" key="15">
    <source>
        <dbReference type="PIRSR" id="PIRSR001024-5"/>
    </source>
</evidence>
<evidence type="ECO:0000259" key="17">
    <source>
        <dbReference type="SMART" id="SM00642"/>
    </source>
</evidence>
<dbReference type="EC" id="3.2.1.1" evidence="4"/>
<keyword evidence="7" id="KW-0378">Hydrolase</keyword>
<feature type="chain" id="PRO_5040231272" description="alpha-amylase" evidence="16">
    <location>
        <begin position="24"/>
        <end position="478"/>
    </location>
</feature>
<feature type="disulfide bond" evidence="14">
    <location>
        <begin position="53"/>
        <end position="61"/>
    </location>
</feature>
<dbReference type="SUPFAM" id="SSF51445">
    <property type="entry name" value="(Trans)glycosidases"/>
    <property type="match status" value="1"/>
</dbReference>
<organism evidence="18 19">
    <name type="scientific">Rhizodiscina lignyota</name>
    <dbReference type="NCBI Taxonomy" id="1504668"/>
    <lineage>
        <taxon>Eukaryota</taxon>
        <taxon>Fungi</taxon>
        <taxon>Dikarya</taxon>
        <taxon>Ascomycota</taxon>
        <taxon>Pezizomycotina</taxon>
        <taxon>Dothideomycetes</taxon>
        <taxon>Pleosporomycetidae</taxon>
        <taxon>Aulographales</taxon>
        <taxon>Rhizodiscinaceae</taxon>
        <taxon>Rhizodiscina</taxon>
    </lineage>
</organism>
<dbReference type="SMART" id="SM00642">
    <property type="entry name" value="Aamy"/>
    <property type="match status" value="1"/>
</dbReference>
<feature type="binding site" evidence="15">
    <location>
        <position position="342"/>
    </location>
    <ligand>
        <name>substrate</name>
    </ligand>
</feature>
<dbReference type="Proteomes" id="UP000799772">
    <property type="component" value="Unassembled WGS sequence"/>
</dbReference>
<keyword evidence="10" id="KW-0325">Glycoprotein</keyword>
<evidence type="ECO:0000313" key="18">
    <source>
        <dbReference type="EMBL" id="KAF2092385.1"/>
    </source>
</evidence>
<evidence type="ECO:0000256" key="6">
    <source>
        <dbReference type="ARBA" id="ARBA00022729"/>
    </source>
</evidence>
<dbReference type="InterPro" id="IPR013780">
    <property type="entry name" value="Glyco_hydro_b"/>
</dbReference>
<evidence type="ECO:0000256" key="12">
    <source>
        <dbReference type="ARBA" id="ARBA00023295"/>
    </source>
</evidence>
<evidence type="ECO:0000256" key="14">
    <source>
        <dbReference type="PIRSR" id="PIRSR001024-4"/>
    </source>
</evidence>
<feature type="signal peptide" evidence="16">
    <location>
        <begin position="1"/>
        <end position="23"/>
    </location>
</feature>
<comment type="caution">
    <text evidence="18">The sequence shown here is derived from an EMBL/GenBank/DDBJ whole genome shotgun (WGS) entry which is preliminary data.</text>
</comment>
<feature type="binding site" evidence="15">
    <location>
        <position position="296"/>
    </location>
    <ligand>
        <name>substrate</name>
    </ligand>
</feature>
<evidence type="ECO:0000256" key="16">
    <source>
        <dbReference type="SAM" id="SignalP"/>
    </source>
</evidence>
<comment type="cofactor">
    <cofactor evidence="2">
        <name>Ca(2+)</name>
        <dbReference type="ChEBI" id="CHEBI:29108"/>
    </cofactor>
</comment>
<evidence type="ECO:0000256" key="2">
    <source>
        <dbReference type="ARBA" id="ARBA00001913"/>
    </source>
</evidence>
<evidence type="ECO:0000256" key="13">
    <source>
        <dbReference type="PIRSR" id="PIRSR001024-2"/>
    </source>
</evidence>
<dbReference type="InterPro" id="IPR013777">
    <property type="entry name" value="A-amylase-like"/>
</dbReference>
<comment type="similarity">
    <text evidence="3">Belongs to the glycosyl hydrolase 13 family.</text>
</comment>
<feature type="disulfide bond" evidence="14">
    <location>
        <begin position="234"/>
        <end position="282"/>
    </location>
</feature>
<evidence type="ECO:0000256" key="8">
    <source>
        <dbReference type="ARBA" id="ARBA00022837"/>
    </source>
</evidence>
<sequence>MNLRSSIITITTTFVAFVGTAHAADASAWRDRSIYQLLTDRIGRLDNSTTASCPPGFAGFCGGSYDMGFDAIWISPITEQVLDPSRAYHGYTQTNLYGTNSNFGTPDDLRQLSQALHDRQMYLMVDVVANDFGASGPADNKSEVNFSSIHPFNSSDYFHDVCWITINDFTANDNNVRICWLGDVQYPLPDVNTTQQDVRDVFNQWIKDIIGNYSIDADVYAVGEVADNRVEIVCPYQSNSSSKILDAVLNYPTYNAATQFFQNPHNVTANFLSTINSINSECGDPTLLGSFTENHDQPRFAYFNEDLALAKNVLTFTILTDGIPIVYAGQEQHYNGSIDDDREATWLSGYNEQTPLVQLIKWLNQIRRSAISAASAGAYSQSQAQYFYYDGHSIGFRKGPNGTQIVIAISNVGSGTGQAQLDLGTAHGYAEGTELVEVLSCETVTVGNAGDLRVALADGMPQVLYPSARSGGTGVCGR</sequence>
<dbReference type="GO" id="GO:0016052">
    <property type="term" value="P:carbohydrate catabolic process"/>
    <property type="evidence" value="ECO:0007669"/>
    <property type="project" value="InterPro"/>
</dbReference>
<keyword evidence="12" id="KW-0326">Glycosidase</keyword>
<dbReference type="OrthoDB" id="204980at2759"/>
<accession>A0A9P4I455</accession>
<keyword evidence="5" id="KW-0479">Metal-binding</keyword>
<evidence type="ECO:0000256" key="11">
    <source>
        <dbReference type="ARBA" id="ARBA00023277"/>
    </source>
</evidence>
<comment type="catalytic activity">
    <reaction evidence="1">
        <text>Endohydrolysis of (1-&gt;4)-alpha-D-glucosidic linkages in polysaccharides containing three or more (1-&gt;4)-alpha-linked D-glucose units.</text>
        <dbReference type="EC" id="3.2.1.1"/>
    </reaction>
</comment>
<dbReference type="InterPro" id="IPR017853">
    <property type="entry name" value="GH"/>
</dbReference>
<dbReference type="Pfam" id="PF00128">
    <property type="entry name" value="Alpha-amylase"/>
    <property type="match status" value="1"/>
</dbReference>
<feature type="domain" description="Glycosyl hydrolase family 13 catalytic" evidence="17">
    <location>
        <begin position="36"/>
        <end position="367"/>
    </location>
</feature>
<dbReference type="EMBL" id="ML978147">
    <property type="protein sequence ID" value="KAF2092385.1"/>
    <property type="molecule type" value="Genomic_DNA"/>
</dbReference>
<feature type="disulfide bond" evidence="14">
    <location>
        <begin position="441"/>
        <end position="476"/>
    </location>
</feature>
<keyword evidence="9 14" id="KW-1015">Disulfide bond</keyword>
<feature type="site" description="Transition state stabilizer" evidence="13">
    <location>
        <position position="296"/>
    </location>
</feature>
<dbReference type="GO" id="GO:0004556">
    <property type="term" value="F:alpha-amylase activity"/>
    <property type="evidence" value="ECO:0007669"/>
    <property type="project" value="UniProtKB-EC"/>
</dbReference>
<evidence type="ECO:0000256" key="7">
    <source>
        <dbReference type="ARBA" id="ARBA00022801"/>
    </source>
</evidence>
<dbReference type="GO" id="GO:0005509">
    <property type="term" value="F:calcium ion binding"/>
    <property type="evidence" value="ECO:0007669"/>
    <property type="project" value="InterPro"/>
</dbReference>
<dbReference type="Gene3D" id="3.20.20.80">
    <property type="entry name" value="Glycosidases"/>
    <property type="match status" value="2"/>
</dbReference>
<evidence type="ECO:0000256" key="5">
    <source>
        <dbReference type="ARBA" id="ARBA00022723"/>
    </source>
</evidence>
<gene>
    <name evidence="18" type="ORF">NA57DRAFT_69800</name>
</gene>
<dbReference type="PANTHER" id="PTHR10357">
    <property type="entry name" value="ALPHA-AMYLASE FAMILY MEMBER"/>
    <property type="match status" value="1"/>
</dbReference>
<evidence type="ECO:0000256" key="4">
    <source>
        <dbReference type="ARBA" id="ARBA00012595"/>
    </source>
</evidence>
<protein>
    <recommendedName>
        <fullName evidence="4">alpha-amylase</fullName>
        <ecNumber evidence="4">3.2.1.1</ecNumber>
    </recommendedName>
</protein>
<evidence type="ECO:0000256" key="10">
    <source>
        <dbReference type="ARBA" id="ARBA00023180"/>
    </source>
</evidence>
<feature type="disulfide bond" evidence="14">
    <location>
        <begin position="162"/>
        <end position="179"/>
    </location>
</feature>
<keyword evidence="19" id="KW-1185">Reference proteome</keyword>
<name>A0A9P4I455_9PEZI</name>
<evidence type="ECO:0000256" key="3">
    <source>
        <dbReference type="ARBA" id="ARBA00008061"/>
    </source>
</evidence>
<dbReference type="InterPro" id="IPR015340">
    <property type="entry name" value="A_amylase_C_dom"/>
</dbReference>
<proteinExistence type="inferred from homology"/>